<reference evidence="2" key="1">
    <citation type="journal article" date="2022" name="Mol. Ecol. Resour.">
        <title>The genomes of chicory, endive, great burdock and yacon provide insights into Asteraceae palaeo-polyploidization history and plant inulin production.</title>
        <authorList>
            <person name="Fan W."/>
            <person name="Wang S."/>
            <person name="Wang H."/>
            <person name="Wang A."/>
            <person name="Jiang F."/>
            <person name="Liu H."/>
            <person name="Zhao H."/>
            <person name="Xu D."/>
            <person name="Zhang Y."/>
        </authorList>
    </citation>
    <scope>NUCLEOTIDE SEQUENCE [LARGE SCALE GENOMIC DNA]</scope>
    <source>
        <strain evidence="2">cv. Niubang</strain>
    </source>
</reference>
<dbReference type="Proteomes" id="UP001055879">
    <property type="component" value="Linkage Group LG15"/>
</dbReference>
<organism evidence="1 2">
    <name type="scientific">Arctium lappa</name>
    <name type="common">Greater burdock</name>
    <name type="synonym">Lappa major</name>
    <dbReference type="NCBI Taxonomy" id="4217"/>
    <lineage>
        <taxon>Eukaryota</taxon>
        <taxon>Viridiplantae</taxon>
        <taxon>Streptophyta</taxon>
        <taxon>Embryophyta</taxon>
        <taxon>Tracheophyta</taxon>
        <taxon>Spermatophyta</taxon>
        <taxon>Magnoliopsida</taxon>
        <taxon>eudicotyledons</taxon>
        <taxon>Gunneridae</taxon>
        <taxon>Pentapetalae</taxon>
        <taxon>asterids</taxon>
        <taxon>campanulids</taxon>
        <taxon>Asterales</taxon>
        <taxon>Asteraceae</taxon>
        <taxon>Carduoideae</taxon>
        <taxon>Cardueae</taxon>
        <taxon>Arctiinae</taxon>
        <taxon>Arctium</taxon>
    </lineage>
</organism>
<accession>A0ACB8XPR0</accession>
<name>A0ACB8XPR0_ARCLA</name>
<reference evidence="1 2" key="2">
    <citation type="journal article" date="2022" name="Mol. Ecol. Resour.">
        <title>The genomes of chicory, endive, great burdock and yacon provide insights into Asteraceae paleo-polyploidization history and plant inulin production.</title>
        <authorList>
            <person name="Fan W."/>
            <person name="Wang S."/>
            <person name="Wang H."/>
            <person name="Wang A."/>
            <person name="Jiang F."/>
            <person name="Liu H."/>
            <person name="Zhao H."/>
            <person name="Xu D."/>
            <person name="Zhang Y."/>
        </authorList>
    </citation>
    <scope>NUCLEOTIDE SEQUENCE [LARGE SCALE GENOMIC DNA]</scope>
    <source>
        <strain evidence="2">cv. Niubang</strain>
    </source>
</reference>
<evidence type="ECO:0000313" key="2">
    <source>
        <dbReference type="Proteomes" id="UP001055879"/>
    </source>
</evidence>
<keyword evidence="2" id="KW-1185">Reference proteome</keyword>
<sequence>MHLQLIIRLRLLRRPDLNNKKKKKKIWDLIVASLDEELDDLEANMGLETTGEGMPSYLQLDNEPEELNFPSAPSRHASRVNNQSLLLRVLSVTEREAVLKKPFKPPSADGYSNQNEQLVRRLWARSQRPRPVAAAIRRYSWLPMNTNYSNRCVLIFVSRFVSWIDVFNRVLDVYQCSYFTSHVCSLLDLSMPPPLDFEASDSFVFIIDCRRLLLVHEGYRLWHRSTGPLWLDVSLFF</sequence>
<gene>
    <name evidence="1" type="ORF">L6452_38661</name>
</gene>
<comment type="caution">
    <text evidence="1">The sequence shown here is derived from an EMBL/GenBank/DDBJ whole genome shotgun (WGS) entry which is preliminary data.</text>
</comment>
<dbReference type="EMBL" id="CM042061">
    <property type="protein sequence ID" value="KAI3672570.1"/>
    <property type="molecule type" value="Genomic_DNA"/>
</dbReference>
<proteinExistence type="predicted"/>
<protein>
    <submittedName>
        <fullName evidence="1">Uncharacterized protein</fullName>
    </submittedName>
</protein>
<evidence type="ECO:0000313" key="1">
    <source>
        <dbReference type="EMBL" id="KAI3672570.1"/>
    </source>
</evidence>